<dbReference type="GeneID" id="54357664"/>
<dbReference type="RefSeq" id="XP_033459367.1">
    <property type="nucleotide sequence ID" value="XM_033599865.1"/>
</dbReference>
<reference evidence="3" key="2">
    <citation type="submission" date="2020-04" db="EMBL/GenBank/DDBJ databases">
        <authorList>
            <consortium name="NCBI Genome Project"/>
        </authorList>
    </citation>
    <scope>NUCLEOTIDE SEQUENCE</scope>
    <source>
        <strain evidence="3">CBS 342.82</strain>
    </source>
</reference>
<accession>A0A6J3M2S8</accession>
<dbReference type="AlphaFoldDB" id="A0A6J3M2S8"/>
<dbReference type="Pfam" id="PF06985">
    <property type="entry name" value="HET"/>
    <property type="match status" value="1"/>
</dbReference>
<keyword evidence="2" id="KW-1185">Reference proteome</keyword>
<dbReference type="PANTHER" id="PTHR24148:SF73">
    <property type="entry name" value="HET DOMAIN PROTEIN (AFU_ORTHOLOGUE AFUA_8G01020)"/>
    <property type="match status" value="1"/>
</dbReference>
<dbReference type="InterPro" id="IPR010730">
    <property type="entry name" value="HET"/>
</dbReference>
<dbReference type="InterPro" id="IPR052895">
    <property type="entry name" value="HetReg/Transcr_Mod"/>
</dbReference>
<feature type="domain" description="Heterokaryon incompatibility" evidence="1">
    <location>
        <begin position="64"/>
        <end position="214"/>
    </location>
</feature>
<organism evidence="3">
    <name type="scientific">Dissoconium aciculare CBS 342.82</name>
    <dbReference type="NCBI Taxonomy" id="1314786"/>
    <lineage>
        <taxon>Eukaryota</taxon>
        <taxon>Fungi</taxon>
        <taxon>Dikarya</taxon>
        <taxon>Ascomycota</taxon>
        <taxon>Pezizomycotina</taxon>
        <taxon>Dothideomycetes</taxon>
        <taxon>Dothideomycetidae</taxon>
        <taxon>Mycosphaerellales</taxon>
        <taxon>Dissoconiaceae</taxon>
        <taxon>Dissoconium</taxon>
    </lineage>
</organism>
<proteinExistence type="predicted"/>
<reference evidence="3" key="3">
    <citation type="submission" date="2025-08" db="UniProtKB">
        <authorList>
            <consortium name="RefSeq"/>
        </authorList>
    </citation>
    <scope>IDENTIFICATION</scope>
    <source>
        <strain evidence="3">CBS 342.82</strain>
    </source>
</reference>
<dbReference type="PANTHER" id="PTHR24148">
    <property type="entry name" value="ANKYRIN REPEAT DOMAIN-CONTAINING PROTEIN 39 HOMOLOG-RELATED"/>
    <property type="match status" value="1"/>
</dbReference>
<gene>
    <name evidence="3" type="ORF">K489DRAFT_239940</name>
</gene>
<evidence type="ECO:0000313" key="3">
    <source>
        <dbReference type="RefSeq" id="XP_033459367.1"/>
    </source>
</evidence>
<dbReference type="Pfam" id="PF26639">
    <property type="entry name" value="Het-6_barrel"/>
    <property type="match status" value="1"/>
</dbReference>
<protein>
    <submittedName>
        <fullName evidence="3">HET-domain-containing protein</fullName>
    </submittedName>
</protein>
<sequence>MDPKPPGRSSSWSTISPSSDFYYRPSGEILSGSYRIVQVLPGRYEDPVHCRLQEVHLRDSNVQFVALSYCWNNGNAADTIYCDDRAMTITPNLFAALRNARATNSTVNLWIDQLCIDQKNIIDRNEQVSKMGAIYRAAMFVVVWLGEEGIGTNDAMDLPKRIARYWPRLFKHPHELLDPEKTPREIPKWGEHPWPAFIALLTRPWFRRLWIIQEVACAKSVLVTCGKATSYWDDFVGLVQVVETVHQSITKPSHMLGLKKTIHYITFMQELRTITESGTKQAVKDYASEESMAPYVLTMAKDCEATDHRDKLFAFHHLVRLWNRPDYAMEIDMLYKLFAGQYLQRIAYAISEFSCDEKSLSRRQLEILYSAGTCNQSIRLPSWVPDWSLPWQARPLWLGSKSYCAGGTEVKEFAPTAEVDQSGDPNFRLPLTVKLFDKILGAGSQTLTLAIGHRRALPDALRNWIFEARGLVHRRRGAQSPYQDQHEAMARITSADQDTNGVRLSREDAIKQYDALLESLRETDEDEQPSRHSTSAAIEQAAVSSYAASFVRGRVFFLTEKGHFGIAQAGITAGDCVAIIKGGAVPVVLHPQGTAWQLRCETFVLGIMNGEAWNDASIPAQQIEVV</sequence>
<evidence type="ECO:0000259" key="1">
    <source>
        <dbReference type="Pfam" id="PF06985"/>
    </source>
</evidence>
<evidence type="ECO:0000313" key="2">
    <source>
        <dbReference type="Proteomes" id="UP000504637"/>
    </source>
</evidence>
<name>A0A6J3M2S8_9PEZI</name>
<dbReference type="Proteomes" id="UP000504637">
    <property type="component" value="Unplaced"/>
</dbReference>
<reference evidence="3" key="1">
    <citation type="submission" date="2020-01" db="EMBL/GenBank/DDBJ databases">
        <authorList>
            <consortium name="DOE Joint Genome Institute"/>
            <person name="Haridas S."/>
            <person name="Albert R."/>
            <person name="Binder M."/>
            <person name="Bloem J."/>
            <person name="Labutti K."/>
            <person name="Salamov A."/>
            <person name="Andreopoulos B."/>
            <person name="Baker S.E."/>
            <person name="Barry K."/>
            <person name="Bills G."/>
            <person name="Bluhm B.H."/>
            <person name="Cannon C."/>
            <person name="Castanera R."/>
            <person name="Culley D.E."/>
            <person name="Daum C."/>
            <person name="Ezra D."/>
            <person name="Gonzalez J.B."/>
            <person name="Henrissat B."/>
            <person name="Kuo A."/>
            <person name="Liang C."/>
            <person name="Lipzen A."/>
            <person name="Lutzoni F."/>
            <person name="Magnuson J."/>
            <person name="Mondo S."/>
            <person name="Nolan M."/>
            <person name="Ohm R."/>
            <person name="Pangilinan J."/>
            <person name="Park H.-J."/>
            <person name="Ramirez L."/>
            <person name="Alfaro M."/>
            <person name="Sun H."/>
            <person name="Tritt A."/>
            <person name="Yoshinaga Y."/>
            <person name="Zwiers L.-H."/>
            <person name="Turgeon B.G."/>
            <person name="Goodwin S.B."/>
            <person name="Spatafora J.W."/>
            <person name="Crous P.W."/>
            <person name="Grigoriev I.V."/>
        </authorList>
    </citation>
    <scope>NUCLEOTIDE SEQUENCE</scope>
    <source>
        <strain evidence="3">CBS 342.82</strain>
    </source>
</reference>
<dbReference type="OrthoDB" id="2157530at2759"/>